<keyword evidence="9" id="KW-0975">Bacterial flagellum</keyword>
<comment type="similarity">
    <text evidence="3">Belongs to the FliM family.</text>
</comment>
<keyword evidence="12" id="KW-0282">Flagellum</keyword>
<dbReference type="PRINTS" id="PR00955">
    <property type="entry name" value="FLGMOTORFLIM"/>
</dbReference>
<dbReference type="GO" id="GO:0003774">
    <property type="term" value="F:cytoskeletal motor activity"/>
    <property type="evidence" value="ECO:0007669"/>
    <property type="project" value="InterPro"/>
</dbReference>
<evidence type="ECO:0000256" key="1">
    <source>
        <dbReference type="ARBA" id="ARBA00004117"/>
    </source>
</evidence>
<organism evidence="12 13">
    <name type="scientific">Paratissierella segnis</name>
    <dbReference type="NCBI Taxonomy" id="2763679"/>
    <lineage>
        <taxon>Bacteria</taxon>
        <taxon>Bacillati</taxon>
        <taxon>Bacillota</taxon>
        <taxon>Tissierellia</taxon>
        <taxon>Tissierellales</taxon>
        <taxon>Tissierellaceae</taxon>
        <taxon>Paratissierella</taxon>
    </lineage>
</organism>
<comment type="caution">
    <text evidence="12">The sequence shown here is derived from an EMBL/GenBank/DDBJ whole genome shotgun (WGS) entry which is preliminary data.</text>
</comment>
<dbReference type="SUPFAM" id="SSF101801">
    <property type="entry name" value="Surface presentation of antigens (SPOA)"/>
    <property type="match status" value="1"/>
</dbReference>
<feature type="domain" description="Flagellar motor switch protein FliN-like C-terminal" evidence="11">
    <location>
        <begin position="255"/>
        <end position="326"/>
    </location>
</feature>
<dbReference type="GO" id="GO:0071978">
    <property type="term" value="P:bacterial-type flagellum-dependent swarming motility"/>
    <property type="evidence" value="ECO:0007669"/>
    <property type="project" value="TreeGrafter"/>
</dbReference>
<dbReference type="GO" id="GO:0050918">
    <property type="term" value="P:positive chemotaxis"/>
    <property type="evidence" value="ECO:0007669"/>
    <property type="project" value="TreeGrafter"/>
</dbReference>
<dbReference type="SUPFAM" id="SSF103039">
    <property type="entry name" value="CheC-like"/>
    <property type="match status" value="1"/>
</dbReference>
<evidence type="ECO:0000256" key="9">
    <source>
        <dbReference type="ARBA" id="ARBA00023143"/>
    </source>
</evidence>
<protein>
    <recommendedName>
        <fullName evidence="4 10">Flagellar motor switch protein FliM</fullName>
    </recommendedName>
</protein>
<evidence type="ECO:0000313" key="12">
    <source>
        <dbReference type="EMBL" id="MBC8588300.1"/>
    </source>
</evidence>
<dbReference type="GO" id="GO:0005886">
    <property type="term" value="C:plasma membrane"/>
    <property type="evidence" value="ECO:0007669"/>
    <property type="project" value="UniProtKB-SubCell"/>
</dbReference>
<evidence type="ECO:0000256" key="7">
    <source>
        <dbReference type="ARBA" id="ARBA00022779"/>
    </source>
</evidence>
<dbReference type="EMBL" id="JACRTG010000018">
    <property type="protein sequence ID" value="MBC8588300.1"/>
    <property type="molecule type" value="Genomic_DNA"/>
</dbReference>
<dbReference type="Pfam" id="PF02154">
    <property type="entry name" value="FliM"/>
    <property type="match status" value="1"/>
</dbReference>
<dbReference type="Gene3D" id="2.30.330.10">
    <property type="entry name" value="SpoA-like"/>
    <property type="match status" value="1"/>
</dbReference>
<dbReference type="CDD" id="cd17908">
    <property type="entry name" value="FliM"/>
    <property type="match status" value="1"/>
</dbReference>
<dbReference type="Proteomes" id="UP000601171">
    <property type="component" value="Unassembled WGS sequence"/>
</dbReference>
<dbReference type="Gene3D" id="3.40.1550.10">
    <property type="entry name" value="CheC-like"/>
    <property type="match status" value="1"/>
</dbReference>
<dbReference type="InterPro" id="IPR036429">
    <property type="entry name" value="SpoA-like_sf"/>
</dbReference>
<name>A0A926IKH8_9FIRM</name>
<dbReference type="Pfam" id="PF01052">
    <property type="entry name" value="FliMN_C"/>
    <property type="match status" value="1"/>
</dbReference>
<keyword evidence="12" id="KW-0969">Cilium</keyword>
<dbReference type="AlphaFoldDB" id="A0A926IKH8"/>
<dbReference type="PIRSF" id="PIRSF002888">
    <property type="entry name" value="FliM"/>
    <property type="match status" value="1"/>
</dbReference>
<evidence type="ECO:0000259" key="11">
    <source>
        <dbReference type="Pfam" id="PF01052"/>
    </source>
</evidence>
<dbReference type="GO" id="GO:0009425">
    <property type="term" value="C:bacterial-type flagellum basal body"/>
    <property type="evidence" value="ECO:0007669"/>
    <property type="project" value="UniProtKB-SubCell"/>
</dbReference>
<proteinExistence type="inferred from homology"/>
<accession>A0A926IKH8</accession>
<keyword evidence="6" id="KW-0145">Chemotaxis</keyword>
<evidence type="ECO:0000256" key="6">
    <source>
        <dbReference type="ARBA" id="ARBA00022500"/>
    </source>
</evidence>
<dbReference type="InterPro" id="IPR028976">
    <property type="entry name" value="CheC-like_sf"/>
</dbReference>
<dbReference type="RefSeq" id="WP_262429749.1">
    <property type="nucleotide sequence ID" value="NZ_JACRTG010000018.1"/>
</dbReference>
<evidence type="ECO:0000256" key="2">
    <source>
        <dbReference type="ARBA" id="ARBA00004202"/>
    </source>
</evidence>
<sequence>MKQVLTQQEIDSLLSALNSGELDPDALKEEEEKNKVRTYDFRRPIKLSKEYINTLYMIFENFSKLAGNLMSTQVRTNVSMKIGAVEQISFDEFIRSIPNPTLMGIFRSKPLSGIQLLEINPNFCEQIIELMCGGIESDYSKRIRKKDKFTDIELSILEELLLNILKSYEAAWSEIIEIDTSIDGIETNPQMIQNLSPNEPVILASFTVEIFKEKSFINLCIPYISIENIMDKLSFKNWFDFEKESVEENKEIISERLMSSEVNLEVSLGKSSITVSDFLQLEKGDILQLDMDINAPLRMYVEDKLHFLVKPGVYNDKLAVEVLQYIEGDVENE</sequence>
<keyword evidence="12" id="KW-0966">Cell projection</keyword>
<dbReference type="PANTHER" id="PTHR30034">
    <property type="entry name" value="FLAGELLAR MOTOR SWITCH PROTEIN FLIM"/>
    <property type="match status" value="1"/>
</dbReference>
<evidence type="ECO:0000256" key="3">
    <source>
        <dbReference type="ARBA" id="ARBA00011049"/>
    </source>
</evidence>
<keyword evidence="7" id="KW-0283">Flagellar rotation</keyword>
<reference evidence="12" key="1">
    <citation type="submission" date="2020-08" db="EMBL/GenBank/DDBJ databases">
        <title>Genome public.</title>
        <authorList>
            <person name="Liu C."/>
            <person name="Sun Q."/>
        </authorList>
    </citation>
    <scope>NUCLEOTIDE SEQUENCE</scope>
    <source>
        <strain evidence="12">BX21</strain>
    </source>
</reference>
<evidence type="ECO:0000256" key="10">
    <source>
        <dbReference type="NCBIfam" id="TIGR01397"/>
    </source>
</evidence>
<dbReference type="InterPro" id="IPR001689">
    <property type="entry name" value="Flag_FliM"/>
</dbReference>
<comment type="subcellular location">
    <subcellularLocation>
        <location evidence="1">Bacterial flagellum basal body</location>
    </subcellularLocation>
    <subcellularLocation>
        <location evidence="2">Cell membrane</location>
        <topology evidence="2">Peripheral membrane protein</topology>
    </subcellularLocation>
</comment>
<gene>
    <name evidence="12" type="primary">fliM</name>
    <name evidence="12" type="ORF">H8707_08610</name>
</gene>
<keyword evidence="5" id="KW-1003">Cell membrane</keyword>
<keyword evidence="13" id="KW-1185">Reference proteome</keyword>
<evidence type="ECO:0000256" key="4">
    <source>
        <dbReference type="ARBA" id="ARBA00021898"/>
    </source>
</evidence>
<dbReference type="InterPro" id="IPR001543">
    <property type="entry name" value="FliN-like_C"/>
</dbReference>
<dbReference type="PANTHER" id="PTHR30034:SF6">
    <property type="entry name" value="YOP PROTEINS TRANSLOCATION PROTEIN Q"/>
    <property type="match status" value="1"/>
</dbReference>
<keyword evidence="8" id="KW-0472">Membrane</keyword>
<evidence type="ECO:0000313" key="13">
    <source>
        <dbReference type="Proteomes" id="UP000601171"/>
    </source>
</evidence>
<evidence type="ECO:0000256" key="5">
    <source>
        <dbReference type="ARBA" id="ARBA00022475"/>
    </source>
</evidence>
<dbReference type="NCBIfam" id="TIGR01397">
    <property type="entry name" value="fliM_switch"/>
    <property type="match status" value="1"/>
</dbReference>
<evidence type="ECO:0000256" key="8">
    <source>
        <dbReference type="ARBA" id="ARBA00023136"/>
    </source>
</evidence>